<evidence type="ECO:0000259" key="3">
    <source>
        <dbReference type="Pfam" id="PF01551"/>
    </source>
</evidence>
<dbReference type="AlphaFoldDB" id="A0A3N1ZWE1"/>
<feature type="compositionally biased region" description="Low complexity" evidence="1">
    <location>
        <begin position="33"/>
        <end position="71"/>
    </location>
</feature>
<dbReference type="InterPro" id="IPR050570">
    <property type="entry name" value="Cell_wall_metabolism_enzyme"/>
</dbReference>
<dbReference type="PROSITE" id="PS51257">
    <property type="entry name" value="PROKAR_LIPOPROTEIN"/>
    <property type="match status" value="1"/>
</dbReference>
<dbReference type="Gene3D" id="2.70.70.10">
    <property type="entry name" value="Glucose Permease (Domain IIA)"/>
    <property type="match status" value="1"/>
</dbReference>
<evidence type="ECO:0000256" key="2">
    <source>
        <dbReference type="SAM" id="SignalP"/>
    </source>
</evidence>
<evidence type="ECO:0000256" key="1">
    <source>
        <dbReference type="SAM" id="MobiDB-lite"/>
    </source>
</evidence>
<dbReference type="GO" id="GO:0004222">
    <property type="term" value="F:metalloendopeptidase activity"/>
    <property type="evidence" value="ECO:0007669"/>
    <property type="project" value="TreeGrafter"/>
</dbReference>
<evidence type="ECO:0000313" key="5">
    <source>
        <dbReference type="Proteomes" id="UP000275749"/>
    </source>
</evidence>
<comment type="caution">
    <text evidence="4">The sequence shown here is derived from an EMBL/GenBank/DDBJ whole genome shotgun (WGS) entry which is preliminary data.</text>
</comment>
<feature type="region of interest" description="Disordered" evidence="1">
    <location>
        <begin position="21"/>
        <end position="82"/>
    </location>
</feature>
<sequence>MSASTRIALALVVLGATACAPETPQAPQDPEPSRTSTPVPSSTPSVTTASSTPSASPIPSALPIPSASDSPTRSSAPSPSGRVVRTSFGAALDPSKCTVSSEYWRGNRRFYLNGEASQEGCFTSPWFGGTHPVMLSYGRTVAPWYDSHVHHGVDVDMPEGTPVRSGVAGTVHVRPSTMGASYGSKRLLVRSDGRDHVIGHLGELAVADGQRVQPGDLLGRSGTNGCEQQDGPHLHFEVRPSGTGYQSAVDPWESLRMSRA</sequence>
<dbReference type="InterPro" id="IPR011055">
    <property type="entry name" value="Dup_hybrid_motif"/>
</dbReference>
<reference evidence="4 5" key="1">
    <citation type="submission" date="2018-11" db="EMBL/GenBank/DDBJ databases">
        <title>Sequencing the genomes of 1000 actinobacteria strains.</title>
        <authorList>
            <person name="Klenk H.-P."/>
        </authorList>
    </citation>
    <scope>NUCLEOTIDE SEQUENCE [LARGE SCALE GENOMIC DNA]</scope>
    <source>
        <strain evidence="4 5">DSM 10546</strain>
    </source>
</reference>
<feature type="domain" description="M23ase beta-sheet core" evidence="3">
    <location>
        <begin position="149"/>
        <end position="243"/>
    </location>
</feature>
<evidence type="ECO:0000313" key="4">
    <source>
        <dbReference type="EMBL" id="ROR55164.1"/>
    </source>
</evidence>
<feature type="chain" id="PRO_5038532202" evidence="2">
    <location>
        <begin position="19"/>
        <end position="260"/>
    </location>
</feature>
<accession>A0A3N1ZWE1</accession>
<dbReference type="PANTHER" id="PTHR21666:SF270">
    <property type="entry name" value="MUREIN HYDROLASE ACTIVATOR ENVC"/>
    <property type="match status" value="1"/>
</dbReference>
<dbReference type="InterPro" id="IPR016047">
    <property type="entry name" value="M23ase_b-sheet_dom"/>
</dbReference>
<proteinExistence type="predicted"/>
<feature type="region of interest" description="Disordered" evidence="1">
    <location>
        <begin position="213"/>
        <end position="260"/>
    </location>
</feature>
<keyword evidence="2" id="KW-0732">Signal</keyword>
<dbReference type="CDD" id="cd12797">
    <property type="entry name" value="M23_peptidase"/>
    <property type="match status" value="1"/>
</dbReference>
<organism evidence="4 5">
    <name type="scientific">Luteococcus japonicus</name>
    <dbReference type="NCBI Taxonomy" id="33984"/>
    <lineage>
        <taxon>Bacteria</taxon>
        <taxon>Bacillati</taxon>
        <taxon>Actinomycetota</taxon>
        <taxon>Actinomycetes</taxon>
        <taxon>Propionibacteriales</taxon>
        <taxon>Propionibacteriaceae</taxon>
        <taxon>Luteococcus</taxon>
    </lineage>
</organism>
<gene>
    <name evidence="4" type="ORF">EDD41_2421</name>
</gene>
<dbReference type="EMBL" id="RKHG01000001">
    <property type="protein sequence ID" value="ROR55164.1"/>
    <property type="molecule type" value="Genomic_DNA"/>
</dbReference>
<dbReference type="PANTHER" id="PTHR21666">
    <property type="entry name" value="PEPTIDASE-RELATED"/>
    <property type="match status" value="1"/>
</dbReference>
<name>A0A3N1ZWE1_9ACTN</name>
<dbReference type="SUPFAM" id="SSF51261">
    <property type="entry name" value="Duplicated hybrid motif"/>
    <property type="match status" value="1"/>
</dbReference>
<dbReference type="RefSeq" id="WP_123576047.1">
    <property type="nucleotide sequence ID" value="NZ_RKHG01000001.1"/>
</dbReference>
<feature type="signal peptide" evidence="2">
    <location>
        <begin position="1"/>
        <end position="18"/>
    </location>
</feature>
<dbReference type="Pfam" id="PF01551">
    <property type="entry name" value="Peptidase_M23"/>
    <property type="match status" value="1"/>
</dbReference>
<dbReference type="Proteomes" id="UP000275749">
    <property type="component" value="Unassembled WGS sequence"/>
</dbReference>
<protein>
    <submittedName>
        <fullName evidence="4">Peptidase M23-like protein</fullName>
    </submittedName>
</protein>